<dbReference type="Pfam" id="PF04434">
    <property type="entry name" value="SWIM"/>
    <property type="match status" value="1"/>
</dbReference>
<keyword evidence="1" id="KW-0863">Zinc-finger</keyword>
<evidence type="ECO:0000259" key="2">
    <source>
        <dbReference type="PROSITE" id="PS50966"/>
    </source>
</evidence>
<keyword evidence="4" id="KW-1185">Reference proteome</keyword>
<gene>
    <name evidence="3" type="ORF">GCM10007147_12910</name>
</gene>
<protein>
    <recommendedName>
        <fullName evidence="2">SWIM-type domain-containing protein</fullName>
    </recommendedName>
</protein>
<dbReference type="InterPro" id="IPR007527">
    <property type="entry name" value="Znf_SWIM"/>
</dbReference>
<evidence type="ECO:0000313" key="4">
    <source>
        <dbReference type="Proteomes" id="UP000654947"/>
    </source>
</evidence>
<proteinExistence type="predicted"/>
<sequence length="240" mass="25770">MTSRMPELSREHLLDIAGQPSFDRALDYLDRVSGRRLSQGRVHATVSGSARYRVQLSDEGNFSWGCDCPWALEGNCCKHVVALGLVHLFEREHGEQAPQVPDAAVHLRSLDHESLVGLLLTEAGYSPALTLALELRAAAAAGDTEALSSLVAGELEVHEPFPREQAADYARAVHAVVDTVQLLEETGRAGAAAEVLEAVYAYTDEVEDFVEDDGEIAAALERLHQSTTEADSTPAGSVPG</sequence>
<keyword evidence="1" id="KW-0479">Metal-binding</keyword>
<organism evidence="3 4">
    <name type="scientific">Nocardiopsis kunsanensis</name>
    <dbReference type="NCBI Taxonomy" id="141693"/>
    <lineage>
        <taxon>Bacteria</taxon>
        <taxon>Bacillati</taxon>
        <taxon>Actinomycetota</taxon>
        <taxon>Actinomycetes</taxon>
        <taxon>Streptosporangiales</taxon>
        <taxon>Nocardiopsidaceae</taxon>
        <taxon>Nocardiopsis</taxon>
    </lineage>
</organism>
<dbReference type="EMBL" id="BMXL01000004">
    <property type="protein sequence ID" value="GHD20496.1"/>
    <property type="molecule type" value="Genomic_DNA"/>
</dbReference>
<dbReference type="AlphaFoldDB" id="A0A919CGE2"/>
<name>A0A919CGE2_9ACTN</name>
<feature type="domain" description="SWIM-type" evidence="2">
    <location>
        <begin position="52"/>
        <end position="88"/>
    </location>
</feature>
<dbReference type="Proteomes" id="UP000654947">
    <property type="component" value="Unassembled WGS sequence"/>
</dbReference>
<comment type="caution">
    <text evidence="3">The sequence shown here is derived from an EMBL/GenBank/DDBJ whole genome shotgun (WGS) entry which is preliminary data.</text>
</comment>
<reference evidence="3 4" key="1">
    <citation type="journal article" date="2014" name="Int. J. Syst. Evol. Microbiol.">
        <title>Complete genome sequence of Corynebacterium casei LMG S-19264T (=DSM 44701T), isolated from a smear-ripened cheese.</title>
        <authorList>
            <consortium name="US DOE Joint Genome Institute (JGI-PGF)"/>
            <person name="Walter F."/>
            <person name="Albersmeier A."/>
            <person name="Kalinowski J."/>
            <person name="Ruckert C."/>
        </authorList>
    </citation>
    <scope>NUCLEOTIDE SEQUENCE [LARGE SCALE GENOMIC DNA]</scope>
    <source>
        <strain evidence="3 4">KCTC 19473</strain>
    </source>
</reference>
<evidence type="ECO:0000256" key="1">
    <source>
        <dbReference type="PROSITE-ProRule" id="PRU00325"/>
    </source>
</evidence>
<dbReference type="GO" id="GO:0008270">
    <property type="term" value="F:zinc ion binding"/>
    <property type="evidence" value="ECO:0007669"/>
    <property type="project" value="UniProtKB-KW"/>
</dbReference>
<keyword evidence="1" id="KW-0862">Zinc</keyword>
<dbReference type="PROSITE" id="PS50966">
    <property type="entry name" value="ZF_SWIM"/>
    <property type="match status" value="1"/>
</dbReference>
<accession>A0A919CGE2</accession>
<evidence type="ECO:0000313" key="3">
    <source>
        <dbReference type="EMBL" id="GHD20496.1"/>
    </source>
</evidence>